<evidence type="ECO:0000256" key="1">
    <source>
        <dbReference type="ARBA" id="ARBA00004741"/>
    </source>
</evidence>
<evidence type="ECO:0000256" key="2">
    <source>
        <dbReference type="ARBA" id="ARBA00013147"/>
    </source>
</evidence>
<accession>A0A4R4EB32</accession>
<evidence type="ECO:0000256" key="8">
    <source>
        <dbReference type="ARBA" id="ARBA00047848"/>
    </source>
</evidence>
<dbReference type="EMBL" id="SKFG01000022">
    <property type="protein sequence ID" value="TCZ75128.1"/>
    <property type="molecule type" value="Genomic_DNA"/>
</dbReference>
<dbReference type="OrthoDB" id="9802281at2"/>
<comment type="caution">
    <text evidence="13">The sequence shown here is derived from an EMBL/GenBank/DDBJ whole genome shotgun (WGS) entry which is preliminary data.</text>
</comment>
<evidence type="ECO:0000256" key="5">
    <source>
        <dbReference type="ARBA" id="ARBA00023141"/>
    </source>
</evidence>
<dbReference type="GO" id="GO:0004664">
    <property type="term" value="F:prephenate dehydratase activity"/>
    <property type="evidence" value="ECO:0007669"/>
    <property type="project" value="UniProtKB-UniRule"/>
</dbReference>
<sequence>MKRVSLLGPGTFSEESAKHFTQHVDIEFQPYKLISDVFMSTVNGETDYSVIPIENTIEGSVSLHLDWMVHEVDIPIQAEWVYPIDMNLIGYSQPAVQAGDHPYAHIQKVLSHSVALAQCRHFLSEQIPHAEIEVVSSTAECVRQVRELNDPAIAGIGPLNAAYLHDVPVLARSIQDYQDNMTRFLLLGKEPISLGKLTHHKTTILVTLPEDYPGGLHQLLAAFAWRRINLSRIESRPTKRKLGTYYFYIEIDGSIDSVLLSAALQEIEAIGFQVRTLGCYPCYTYPVDKLI</sequence>
<keyword evidence="5 10" id="KW-0057">Aromatic amino acid biosynthesis</keyword>
<dbReference type="NCBIfam" id="NF008865">
    <property type="entry name" value="PRK11898.1"/>
    <property type="match status" value="1"/>
</dbReference>
<dbReference type="PANTHER" id="PTHR21022:SF19">
    <property type="entry name" value="PREPHENATE DEHYDRATASE-RELATED"/>
    <property type="match status" value="1"/>
</dbReference>
<protein>
    <recommendedName>
        <fullName evidence="3 10">Prephenate dehydratase</fullName>
        <shortName evidence="10">PDT</shortName>
        <ecNumber evidence="2 10">4.2.1.51</ecNumber>
    </recommendedName>
</protein>
<keyword evidence="14" id="KW-1185">Reference proteome</keyword>
<dbReference type="Gene3D" id="3.30.70.260">
    <property type="match status" value="1"/>
</dbReference>
<comment type="catalytic activity">
    <reaction evidence="8 10">
        <text>prephenate + H(+) = 3-phenylpyruvate + CO2 + H2O</text>
        <dbReference type="Rhea" id="RHEA:21648"/>
        <dbReference type="ChEBI" id="CHEBI:15377"/>
        <dbReference type="ChEBI" id="CHEBI:15378"/>
        <dbReference type="ChEBI" id="CHEBI:16526"/>
        <dbReference type="ChEBI" id="CHEBI:18005"/>
        <dbReference type="ChEBI" id="CHEBI:29934"/>
        <dbReference type="EC" id="4.2.1.51"/>
    </reaction>
</comment>
<dbReference type="InterPro" id="IPR008242">
    <property type="entry name" value="Chor_mutase/pphenate_deHydtase"/>
</dbReference>
<evidence type="ECO:0000256" key="3">
    <source>
        <dbReference type="ARBA" id="ARBA00021872"/>
    </source>
</evidence>
<name>A0A4R4EB32_9BACL</name>
<dbReference type="PROSITE" id="PS51671">
    <property type="entry name" value="ACT"/>
    <property type="match status" value="1"/>
</dbReference>
<dbReference type="Gene3D" id="3.40.190.10">
    <property type="entry name" value="Periplasmic binding protein-like II"/>
    <property type="match status" value="2"/>
</dbReference>
<keyword evidence="6 10" id="KW-0584">Phenylalanine biosynthesis</keyword>
<dbReference type="InterPro" id="IPR001086">
    <property type="entry name" value="Preph_deHydtase"/>
</dbReference>
<feature type="domain" description="Prephenate dehydratase" evidence="11">
    <location>
        <begin position="3"/>
        <end position="189"/>
    </location>
</feature>
<evidence type="ECO:0000256" key="4">
    <source>
        <dbReference type="ARBA" id="ARBA00022605"/>
    </source>
</evidence>
<dbReference type="Proteomes" id="UP000295418">
    <property type="component" value="Unassembled WGS sequence"/>
</dbReference>
<feature type="site" description="Essential for prephenate dehydratase activity" evidence="9">
    <location>
        <position position="182"/>
    </location>
</feature>
<dbReference type="InterPro" id="IPR002912">
    <property type="entry name" value="ACT_dom"/>
</dbReference>
<dbReference type="PROSITE" id="PS00858">
    <property type="entry name" value="PREPHENATE_DEHYDR_2"/>
    <property type="match status" value="1"/>
</dbReference>
<evidence type="ECO:0000313" key="13">
    <source>
        <dbReference type="EMBL" id="TCZ75128.1"/>
    </source>
</evidence>
<keyword evidence="7 10" id="KW-0456">Lyase</keyword>
<evidence type="ECO:0000256" key="6">
    <source>
        <dbReference type="ARBA" id="ARBA00023222"/>
    </source>
</evidence>
<dbReference type="PROSITE" id="PS51171">
    <property type="entry name" value="PREPHENATE_DEHYDR_3"/>
    <property type="match status" value="1"/>
</dbReference>
<dbReference type="SUPFAM" id="SSF53850">
    <property type="entry name" value="Periplasmic binding protein-like II"/>
    <property type="match status" value="1"/>
</dbReference>
<dbReference type="InterPro" id="IPR018528">
    <property type="entry name" value="Preph_deHydtase_CS"/>
</dbReference>
<dbReference type="Pfam" id="PF01842">
    <property type="entry name" value="ACT"/>
    <property type="match status" value="1"/>
</dbReference>
<dbReference type="EC" id="4.2.1.51" evidence="2 10"/>
<evidence type="ECO:0000259" key="12">
    <source>
        <dbReference type="PROSITE" id="PS51671"/>
    </source>
</evidence>
<keyword evidence="4 10" id="KW-0028">Amino-acid biosynthesis</keyword>
<feature type="domain" description="ACT" evidence="12">
    <location>
        <begin position="204"/>
        <end position="281"/>
    </location>
</feature>
<proteinExistence type="predicted"/>
<gene>
    <name evidence="10 13" type="primary">pheA</name>
    <name evidence="13" type="ORF">E0485_18435</name>
</gene>
<dbReference type="SUPFAM" id="SSF55021">
    <property type="entry name" value="ACT-like"/>
    <property type="match status" value="1"/>
</dbReference>
<dbReference type="FunFam" id="3.30.70.260:FF:000012">
    <property type="entry name" value="Prephenate dehydratase"/>
    <property type="match status" value="1"/>
</dbReference>
<dbReference type="CDD" id="cd04905">
    <property type="entry name" value="ACT_CM-PDT"/>
    <property type="match status" value="1"/>
</dbReference>
<dbReference type="PIRSF" id="PIRSF001500">
    <property type="entry name" value="Chor_mut_pdt_Ppr"/>
    <property type="match status" value="1"/>
</dbReference>
<reference evidence="13 14" key="1">
    <citation type="submission" date="2019-03" db="EMBL/GenBank/DDBJ databases">
        <authorList>
            <person name="Kim M.K.M."/>
        </authorList>
    </citation>
    <scope>NUCLEOTIDE SEQUENCE [LARGE SCALE GENOMIC DNA]</scope>
    <source>
        <strain evidence="13 14">18JY21-1</strain>
    </source>
</reference>
<evidence type="ECO:0000313" key="14">
    <source>
        <dbReference type="Proteomes" id="UP000295418"/>
    </source>
</evidence>
<dbReference type="PANTHER" id="PTHR21022">
    <property type="entry name" value="PREPHENATE DEHYDRATASE P PROTEIN"/>
    <property type="match status" value="1"/>
</dbReference>
<organism evidence="13 14">
    <name type="scientific">Paenibacillus albiflavus</name>
    <dbReference type="NCBI Taxonomy" id="2545760"/>
    <lineage>
        <taxon>Bacteria</taxon>
        <taxon>Bacillati</taxon>
        <taxon>Bacillota</taxon>
        <taxon>Bacilli</taxon>
        <taxon>Bacillales</taxon>
        <taxon>Paenibacillaceae</taxon>
        <taxon>Paenibacillus</taxon>
    </lineage>
</organism>
<dbReference type="Pfam" id="PF00800">
    <property type="entry name" value="PDT"/>
    <property type="match status" value="1"/>
</dbReference>
<dbReference type="UniPathway" id="UPA00121">
    <property type="reaction ID" value="UER00345"/>
</dbReference>
<evidence type="ECO:0000256" key="10">
    <source>
        <dbReference type="RuleBase" id="RU361254"/>
    </source>
</evidence>
<dbReference type="CDD" id="cd13633">
    <property type="entry name" value="PBP2_Sa-PDT_like"/>
    <property type="match status" value="1"/>
</dbReference>
<dbReference type="AlphaFoldDB" id="A0A4R4EB32"/>
<dbReference type="InterPro" id="IPR045865">
    <property type="entry name" value="ACT-like_dom_sf"/>
</dbReference>
<dbReference type="GO" id="GO:0009094">
    <property type="term" value="P:L-phenylalanine biosynthetic process"/>
    <property type="evidence" value="ECO:0007669"/>
    <property type="project" value="UniProtKB-UniPathway"/>
</dbReference>
<evidence type="ECO:0000259" key="11">
    <source>
        <dbReference type="PROSITE" id="PS51171"/>
    </source>
</evidence>
<comment type="pathway">
    <text evidence="1 10">Amino-acid biosynthesis; L-phenylalanine biosynthesis; phenylpyruvate from prephenate: step 1/1.</text>
</comment>
<dbReference type="GO" id="GO:0005737">
    <property type="term" value="C:cytoplasm"/>
    <property type="evidence" value="ECO:0007669"/>
    <property type="project" value="TreeGrafter"/>
</dbReference>
<dbReference type="RefSeq" id="WP_132419540.1">
    <property type="nucleotide sequence ID" value="NZ_SKFG01000022.1"/>
</dbReference>
<evidence type="ECO:0000256" key="9">
    <source>
        <dbReference type="PIRSR" id="PIRSR001500-2"/>
    </source>
</evidence>
<evidence type="ECO:0000256" key="7">
    <source>
        <dbReference type="ARBA" id="ARBA00023239"/>
    </source>
</evidence>